<evidence type="ECO:0000313" key="2">
    <source>
        <dbReference type="Proteomes" id="UP001208570"/>
    </source>
</evidence>
<organism evidence="1 2">
    <name type="scientific">Paralvinella palmiformis</name>
    <dbReference type="NCBI Taxonomy" id="53620"/>
    <lineage>
        <taxon>Eukaryota</taxon>
        <taxon>Metazoa</taxon>
        <taxon>Spiralia</taxon>
        <taxon>Lophotrochozoa</taxon>
        <taxon>Annelida</taxon>
        <taxon>Polychaeta</taxon>
        <taxon>Sedentaria</taxon>
        <taxon>Canalipalpata</taxon>
        <taxon>Terebellida</taxon>
        <taxon>Terebelliformia</taxon>
        <taxon>Alvinellidae</taxon>
        <taxon>Paralvinella</taxon>
    </lineage>
</organism>
<proteinExistence type="predicted"/>
<reference evidence="1" key="1">
    <citation type="journal article" date="2023" name="Mol. Biol. Evol.">
        <title>Third-Generation Sequencing Reveals the Adaptive Role of the Epigenome in Three Deep-Sea Polychaetes.</title>
        <authorList>
            <person name="Perez M."/>
            <person name="Aroh O."/>
            <person name="Sun Y."/>
            <person name="Lan Y."/>
            <person name="Juniper S.K."/>
            <person name="Young C.R."/>
            <person name="Angers B."/>
            <person name="Qian P.Y."/>
        </authorList>
    </citation>
    <scope>NUCLEOTIDE SEQUENCE</scope>
    <source>
        <strain evidence="1">P08H-3</strain>
    </source>
</reference>
<feature type="non-terminal residue" evidence="1">
    <location>
        <position position="1"/>
    </location>
</feature>
<gene>
    <name evidence="1" type="ORF">LSH36_1134g00003</name>
</gene>
<keyword evidence="2" id="KW-1185">Reference proteome</keyword>
<name>A0AAD9IVC8_9ANNE</name>
<protein>
    <submittedName>
        <fullName evidence="1">Uncharacterized protein</fullName>
    </submittedName>
</protein>
<evidence type="ECO:0000313" key="1">
    <source>
        <dbReference type="EMBL" id="KAK2141242.1"/>
    </source>
</evidence>
<dbReference type="Proteomes" id="UP001208570">
    <property type="component" value="Unassembled WGS sequence"/>
</dbReference>
<dbReference type="AlphaFoldDB" id="A0AAD9IVC8"/>
<sequence>HTTSCPSDDRCHRQTFNEISNKSYTGEVLVGEGPWPIKKCRRLCHQYLECSIFSIRWLDDEFEICNIYNGVWNSTRIVQKQGVSLYMSCPDGFQWDLIIKRCYTTEIYQSVKGYDVVNVCQSVFSESFPVEPRDYVQMNYIKEVAGETWKEHFVKLVIIWPKYRWTIVRKNSSVL</sequence>
<accession>A0AAD9IVC8</accession>
<dbReference type="EMBL" id="JAODUP010001134">
    <property type="protein sequence ID" value="KAK2141242.1"/>
    <property type="molecule type" value="Genomic_DNA"/>
</dbReference>
<comment type="caution">
    <text evidence="1">The sequence shown here is derived from an EMBL/GenBank/DDBJ whole genome shotgun (WGS) entry which is preliminary data.</text>
</comment>